<feature type="transmembrane region" description="Helical" evidence="2">
    <location>
        <begin position="286"/>
        <end position="302"/>
    </location>
</feature>
<feature type="transmembrane region" description="Helical" evidence="2">
    <location>
        <begin position="124"/>
        <end position="144"/>
    </location>
</feature>
<evidence type="ECO:0000313" key="5">
    <source>
        <dbReference type="EMBL" id="MBB3326915.1"/>
    </source>
</evidence>
<evidence type="ECO:0000259" key="4">
    <source>
        <dbReference type="Pfam" id="PF19040"/>
    </source>
</evidence>
<name>A0A7W5P6V2_9ACTN</name>
<protein>
    <submittedName>
        <fullName evidence="5">Peptidoglycan/LPS O-acetylase OafA/YrhL</fullName>
    </submittedName>
</protein>
<comment type="caution">
    <text evidence="5">The sequence shown here is derived from an EMBL/GenBank/DDBJ whole genome shotgun (WGS) entry which is preliminary data.</text>
</comment>
<keyword evidence="2" id="KW-0472">Membrane</keyword>
<dbReference type="GO" id="GO:0016747">
    <property type="term" value="F:acyltransferase activity, transferring groups other than amino-acyl groups"/>
    <property type="evidence" value="ECO:0007669"/>
    <property type="project" value="InterPro"/>
</dbReference>
<gene>
    <name evidence="5" type="ORF">FHX39_001859</name>
</gene>
<dbReference type="RefSeq" id="WP_183337795.1">
    <property type="nucleotide sequence ID" value="NZ_JACHZG010000001.1"/>
</dbReference>
<evidence type="ECO:0000256" key="2">
    <source>
        <dbReference type="SAM" id="Phobius"/>
    </source>
</evidence>
<feature type="region of interest" description="Disordered" evidence="1">
    <location>
        <begin position="405"/>
        <end position="428"/>
    </location>
</feature>
<dbReference type="GO" id="GO:0009103">
    <property type="term" value="P:lipopolysaccharide biosynthetic process"/>
    <property type="evidence" value="ECO:0007669"/>
    <property type="project" value="TreeGrafter"/>
</dbReference>
<feature type="domain" description="Acyltransferase 3" evidence="3">
    <location>
        <begin position="59"/>
        <end position="390"/>
    </location>
</feature>
<evidence type="ECO:0000256" key="1">
    <source>
        <dbReference type="SAM" id="MobiDB-lite"/>
    </source>
</evidence>
<keyword evidence="6" id="KW-1185">Reference proteome</keyword>
<dbReference type="AlphaFoldDB" id="A0A7W5P6V2"/>
<feature type="transmembrane region" description="Helical" evidence="2">
    <location>
        <begin position="430"/>
        <end position="451"/>
    </location>
</feature>
<accession>A0A7W5P6V2</accession>
<keyword evidence="2" id="KW-1133">Transmembrane helix</keyword>
<organism evidence="5 6">
    <name type="scientific">Microlunatus antarcticus</name>
    <dbReference type="NCBI Taxonomy" id="53388"/>
    <lineage>
        <taxon>Bacteria</taxon>
        <taxon>Bacillati</taxon>
        <taxon>Actinomycetota</taxon>
        <taxon>Actinomycetes</taxon>
        <taxon>Propionibacteriales</taxon>
        <taxon>Propionibacteriaceae</taxon>
        <taxon>Microlunatus</taxon>
    </lineage>
</organism>
<feature type="transmembrane region" description="Helical" evidence="2">
    <location>
        <begin position="263"/>
        <end position="279"/>
    </location>
</feature>
<feature type="region of interest" description="Disordered" evidence="1">
    <location>
        <begin position="1"/>
        <end position="56"/>
    </location>
</feature>
<feature type="transmembrane region" description="Helical" evidence="2">
    <location>
        <begin position="83"/>
        <end position="103"/>
    </location>
</feature>
<reference evidence="5 6" key="1">
    <citation type="submission" date="2020-08" db="EMBL/GenBank/DDBJ databases">
        <title>Sequencing the genomes of 1000 actinobacteria strains.</title>
        <authorList>
            <person name="Klenk H.-P."/>
        </authorList>
    </citation>
    <scope>NUCLEOTIDE SEQUENCE [LARGE SCALE GENOMIC DNA]</scope>
    <source>
        <strain evidence="5 6">DSM 11053</strain>
    </source>
</reference>
<dbReference type="InterPro" id="IPR043968">
    <property type="entry name" value="SGNH"/>
</dbReference>
<evidence type="ECO:0000313" key="6">
    <source>
        <dbReference type="Proteomes" id="UP000565572"/>
    </source>
</evidence>
<evidence type="ECO:0000259" key="3">
    <source>
        <dbReference type="Pfam" id="PF01757"/>
    </source>
</evidence>
<dbReference type="Pfam" id="PF01757">
    <property type="entry name" value="Acyl_transf_3"/>
    <property type="match status" value="1"/>
</dbReference>
<dbReference type="GO" id="GO:0016020">
    <property type="term" value="C:membrane"/>
    <property type="evidence" value="ECO:0007669"/>
    <property type="project" value="TreeGrafter"/>
</dbReference>
<dbReference type="Pfam" id="PF19040">
    <property type="entry name" value="SGNH"/>
    <property type="match status" value="1"/>
</dbReference>
<feature type="domain" description="SGNH" evidence="4">
    <location>
        <begin position="521"/>
        <end position="726"/>
    </location>
</feature>
<dbReference type="Proteomes" id="UP000565572">
    <property type="component" value="Unassembled WGS sequence"/>
</dbReference>
<dbReference type="InterPro" id="IPR002656">
    <property type="entry name" value="Acyl_transf_3_dom"/>
</dbReference>
<feature type="transmembrane region" description="Helical" evidence="2">
    <location>
        <begin position="198"/>
        <end position="217"/>
    </location>
</feature>
<dbReference type="InterPro" id="IPR050879">
    <property type="entry name" value="Acyltransferase_3"/>
</dbReference>
<feature type="transmembrane region" description="Helical" evidence="2">
    <location>
        <begin position="308"/>
        <end position="331"/>
    </location>
</feature>
<dbReference type="EMBL" id="JACHZG010000001">
    <property type="protein sequence ID" value="MBB3326915.1"/>
    <property type="molecule type" value="Genomic_DNA"/>
</dbReference>
<feature type="transmembrane region" description="Helical" evidence="2">
    <location>
        <begin position="224"/>
        <end position="243"/>
    </location>
</feature>
<keyword evidence="2" id="KW-0812">Transmembrane</keyword>
<feature type="transmembrane region" description="Helical" evidence="2">
    <location>
        <begin position="369"/>
        <end position="391"/>
    </location>
</feature>
<feature type="compositionally biased region" description="Low complexity" evidence="1">
    <location>
        <begin position="1"/>
        <end position="19"/>
    </location>
</feature>
<feature type="transmembrane region" description="Helical" evidence="2">
    <location>
        <begin position="343"/>
        <end position="363"/>
    </location>
</feature>
<dbReference type="PANTHER" id="PTHR23028">
    <property type="entry name" value="ACETYLTRANSFERASE"/>
    <property type="match status" value="1"/>
</dbReference>
<sequence>MSSTATPTAPRTTPDAPSEGRPERRRSRQPSFSTQSYRHGSGGRVGRGTKQPSPRSRWDIQGLRAFAVLAVVANHVWDWPRGGFVGVDVFFVISGFLITGLLLREHDRTGRISFSGFYRRRVKRILPASLLVLAVTVAASWFVFNVARWQATAVDGVWALFFAANWRFALQSTDYFAHDRPVSPLQHYWSLGVEEQFYLVWPWLMLLVLVLLGRSAAKSVRPRVVLAALVVVLSVASFVWALHDSQVAANRAYFSTFSRTWELGVGALLAIAVPLVSRLPDRLRPPLAWIGLAGMVAGVFLVDPADGFQAPAAALPVLATALVIAAGTGVAQQRLLFPLTNRVSGYVGDISFSLYLWHFPVVILGRAVLGGGFLTGLVLLGVATVLSVYTYHLVEDPIRRSQWLQPRADRPRHRRRRQGAPARPSPFTPAYQRTAVSLLALATAVLVVVTFQTQARSTSAEPAPLALPSGGATGAASAQDQLQARIAQALTAKAWPTLSPSMNSVMTGGLGPDDIHSCGGADTIDEAACTWGDPKADHTMVVVGNSVALVYVDLLRQVIGTDQGWKVVSYGMYGCGFRDMTILAPPPDAQKSCRQRPDDAVAAINRLDPDVVVLAGTGNVESAEAQIKKITVKPKLVLMPGPPADKDVNDCFSKVSTPADCVSTPEPSWGVLEAKVARDVGGVYVNTQKWVCVDNRCPAFVGTTPVKLDRFHLTSPYNTLIAPAVREELVSREIVDLPA</sequence>
<proteinExistence type="predicted"/>
<dbReference type="PANTHER" id="PTHR23028:SF53">
    <property type="entry name" value="ACYL_TRANSF_3 DOMAIN-CONTAINING PROTEIN"/>
    <property type="match status" value="1"/>
</dbReference>